<feature type="transmembrane region" description="Helical" evidence="1">
    <location>
        <begin position="20"/>
        <end position="38"/>
    </location>
</feature>
<evidence type="ECO:0008006" key="4">
    <source>
        <dbReference type="Google" id="ProtNLM"/>
    </source>
</evidence>
<keyword evidence="1" id="KW-1133">Transmembrane helix</keyword>
<dbReference type="RefSeq" id="WP_132114969.1">
    <property type="nucleotide sequence ID" value="NZ_SLWS01000002.1"/>
</dbReference>
<dbReference type="OrthoDB" id="4548241at2"/>
<evidence type="ECO:0000313" key="2">
    <source>
        <dbReference type="EMBL" id="TCO62875.1"/>
    </source>
</evidence>
<accession>A0A4R2K902</accession>
<proteinExistence type="predicted"/>
<organism evidence="2 3">
    <name type="scientific">Actinocrispum wychmicini</name>
    <dbReference type="NCBI Taxonomy" id="1213861"/>
    <lineage>
        <taxon>Bacteria</taxon>
        <taxon>Bacillati</taxon>
        <taxon>Actinomycetota</taxon>
        <taxon>Actinomycetes</taxon>
        <taxon>Pseudonocardiales</taxon>
        <taxon>Pseudonocardiaceae</taxon>
        <taxon>Actinocrispum</taxon>
    </lineage>
</organism>
<sequence length="171" mass="18916">MDIKNPIESRVTFTLHRVEYVVAFALTIGLIIWHFNAIRWGPAIGLFLYIDLIGYIPGAIAFRRSKNGRIPKVYYVLYNTMHSLITCGVVAALWAWLVRPEWALLAIAFHVFGDRGVFGNFYKPFGLPFEPVANPQVARVSSLLEKRAAAAGLAPAPIDEMAPTAVVGTTT</sequence>
<protein>
    <recommendedName>
        <fullName evidence="4">Integral membrane protein</fullName>
    </recommendedName>
</protein>
<evidence type="ECO:0000313" key="3">
    <source>
        <dbReference type="Proteomes" id="UP000295680"/>
    </source>
</evidence>
<dbReference type="Proteomes" id="UP000295680">
    <property type="component" value="Unassembled WGS sequence"/>
</dbReference>
<reference evidence="2 3" key="1">
    <citation type="submission" date="2019-03" db="EMBL/GenBank/DDBJ databases">
        <title>Genomic Encyclopedia of Type Strains, Phase IV (KMG-IV): sequencing the most valuable type-strain genomes for metagenomic binning, comparative biology and taxonomic classification.</title>
        <authorList>
            <person name="Goeker M."/>
        </authorList>
    </citation>
    <scope>NUCLEOTIDE SEQUENCE [LARGE SCALE GENOMIC DNA]</scope>
    <source>
        <strain evidence="2 3">DSM 45934</strain>
    </source>
</reference>
<dbReference type="AlphaFoldDB" id="A0A4R2K902"/>
<keyword evidence="3" id="KW-1185">Reference proteome</keyword>
<feature type="transmembrane region" description="Helical" evidence="1">
    <location>
        <begin position="74"/>
        <end position="96"/>
    </location>
</feature>
<comment type="caution">
    <text evidence="2">The sequence shown here is derived from an EMBL/GenBank/DDBJ whole genome shotgun (WGS) entry which is preliminary data.</text>
</comment>
<evidence type="ECO:0000256" key="1">
    <source>
        <dbReference type="SAM" id="Phobius"/>
    </source>
</evidence>
<keyword evidence="1" id="KW-0472">Membrane</keyword>
<feature type="transmembrane region" description="Helical" evidence="1">
    <location>
        <begin position="44"/>
        <end position="62"/>
    </location>
</feature>
<gene>
    <name evidence="2" type="ORF">EV192_1021015</name>
</gene>
<name>A0A4R2K902_9PSEU</name>
<dbReference type="EMBL" id="SLWS01000002">
    <property type="protein sequence ID" value="TCO62875.1"/>
    <property type="molecule type" value="Genomic_DNA"/>
</dbReference>
<keyword evidence="1" id="KW-0812">Transmembrane</keyword>